<evidence type="ECO:0000256" key="2">
    <source>
        <dbReference type="ARBA" id="ARBA00022729"/>
    </source>
</evidence>
<dbReference type="Pfam" id="PF03797">
    <property type="entry name" value="Autotransporter"/>
    <property type="match status" value="1"/>
</dbReference>
<name>A0ABY3A115_9GAMM</name>
<evidence type="ECO:0000256" key="1">
    <source>
        <dbReference type="ARBA" id="ARBA00008668"/>
    </source>
</evidence>
<protein>
    <submittedName>
        <fullName evidence="6">Autotransporter domain-containing protein</fullName>
    </submittedName>
</protein>
<dbReference type="Gene3D" id="2.40.128.130">
    <property type="entry name" value="Autotransporter beta-domain"/>
    <property type="match status" value="1"/>
</dbReference>
<keyword evidence="2 4" id="KW-0732">Signal</keyword>
<dbReference type="SUPFAM" id="SSF103515">
    <property type="entry name" value="Autotransporter"/>
    <property type="match status" value="1"/>
</dbReference>
<dbReference type="InterPro" id="IPR017186">
    <property type="entry name" value="Lipase_autotranspt_EstA"/>
</dbReference>
<dbReference type="Pfam" id="PF00657">
    <property type="entry name" value="Lipase_GDSL"/>
    <property type="match status" value="1"/>
</dbReference>
<organism evidence="6 7">
    <name type="scientific">Pantoea dispersa</name>
    <dbReference type="NCBI Taxonomy" id="59814"/>
    <lineage>
        <taxon>Bacteria</taxon>
        <taxon>Pseudomonadati</taxon>
        <taxon>Pseudomonadota</taxon>
        <taxon>Gammaproteobacteria</taxon>
        <taxon>Enterobacterales</taxon>
        <taxon>Erwiniaceae</taxon>
        <taxon>Pantoea</taxon>
    </lineage>
</organism>
<comment type="similarity">
    <text evidence="1">Belongs to the 'GDSL' lipolytic enzyme family.</text>
</comment>
<dbReference type="InterPro" id="IPR036514">
    <property type="entry name" value="SGNH_hydro_sf"/>
</dbReference>
<dbReference type="NCBIfam" id="TIGR01414">
    <property type="entry name" value="autotrans_barl"/>
    <property type="match status" value="1"/>
</dbReference>
<dbReference type="InterPro" id="IPR006315">
    <property type="entry name" value="OM_autotransptr_brl_dom"/>
</dbReference>
<dbReference type="InterPro" id="IPR005546">
    <property type="entry name" value="Autotransporte_beta"/>
</dbReference>
<dbReference type="PANTHER" id="PTHR45648:SF22">
    <property type="entry name" value="GDSL LIPASE_ACYLHYDROLASE FAMILY PROTEIN (AFU_ORTHOLOGUE AFUA_4G14700)"/>
    <property type="match status" value="1"/>
</dbReference>
<comment type="caution">
    <text evidence="6">The sequence shown here is derived from an EMBL/GenBank/DDBJ whole genome shotgun (WGS) entry which is preliminary data.</text>
</comment>
<dbReference type="Proteomes" id="UP000319715">
    <property type="component" value="Unassembled WGS sequence"/>
</dbReference>
<evidence type="ECO:0000256" key="4">
    <source>
        <dbReference type="SAM" id="SignalP"/>
    </source>
</evidence>
<feature type="domain" description="Autotransporter" evidence="5">
    <location>
        <begin position="383"/>
        <end position="659"/>
    </location>
</feature>
<dbReference type="PIRSF" id="PIRSF037375">
    <property type="entry name" value="Autotrns_EstA"/>
    <property type="match status" value="1"/>
</dbReference>
<evidence type="ECO:0000313" key="6">
    <source>
        <dbReference type="EMBL" id="TQC76181.1"/>
    </source>
</evidence>
<feature type="signal peptide" evidence="4">
    <location>
        <begin position="1"/>
        <end position="27"/>
    </location>
</feature>
<keyword evidence="7" id="KW-1185">Reference proteome</keyword>
<sequence>MKSRNLTRSAVAFATLSCLYVPFSALAWDNLTVFGDSLSDGGNVGRFTYDGAQHPLYDEILAAQLGQTLQPSSRGGSNYAQGGGVTVPALDASLNTQDQLAAYLQSTGGRADRNGLYIHWVGANDIAAAVTNPLTARETISNSASAAVSQIKTLLDAGAGAVIVPNVPQLGSTPFMVQAVLSVLGPAAQSAMVAAFASLDSHATPDVAARQQAVRDAFDQAAAQVSTIPALRAALAQQLFSAWQVLSEQVTALSDGYNQQEEAGLVALNGNIVRADIAGLFNEVIADPQRYGLSNTLGMACPVGTSAAECTSSTPGFSNAQAYLFADRLHPSPAVHAMIADYIQSILDAPAQVAALARAPLMLSRDMQNTLDGHLQQQRQQPASAGQVSVFGGYAGQHIDYRGDSLLNGDANTGSLTLGLGYQFTDNWQAGLLLSSTAQHQHPSAHYDYKLRGNLLALYSQLTLLEQGWINADVHYADLDFDSIERRINIGPATRTEQGSSSGKMLGLRVQTGWDLPIGEHLSTGPVASYALDYVRAGGYSENGDSSTAMRFSDQTLHSQIGALGWRIDSKQWPVNPWAQLSYNHQFGDTQNAVRAGLKSTQTGFVRSVNAGDKNWLDMSLGASVPLGETVNAFAGVSAVGGNSAYHQLSWNIGLNATF</sequence>
<dbReference type="InterPro" id="IPR036709">
    <property type="entry name" value="Autotransporte_beta_dom_sf"/>
</dbReference>
<dbReference type="SMART" id="SM00869">
    <property type="entry name" value="Autotransporter"/>
    <property type="match status" value="1"/>
</dbReference>
<reference evidence="6 7" key="1">
    <citation type="submission" date="2019-06" db="EMBL/GenBank/DDBJ databases">
        <title>Pantoea dispersa Assembly.</title>
        <authorList>
            <person name="Wang J."/>
        </authorList>
    </citation>
    <scope>NUCLEOTIDE SEQUENCE [LARGE SCALE GENOMIC DNA]</scope>
    <source>
        <strain evidence="7">bio</strain>
    </source>
</reference>
<evidence type="ECO:0000259" key="5">
    <source>
        <dbReference type="PROSITE" id="PS51208"/>
    </source>
</evidence>
<dbReference type="Gene3D" id="3.40.50.1110">
    <property type="entry name" value="SGNH hydrolase"/>
    <property type="match status" value="1"/>
</dbReference>
<gene>
    <name evidence="6" type="ORF">FK492_08540</name>
</gene>
<dbReference type="InterPro" id="IPR051058">
    <property type="entry name" value="GDSL_Est/Lipase"/>
</dbReference>
<dbReference type="EMBL" id="VICF01000002">
    <property type="protein sequence ID" value="TQC76181.1"/>
    <property type="molecule type" value="Genomic_DNA"/>
</dbReference>
<dbReference type="InterPro" id="IPR001087">
    <property type="entry name" value="GDSL"/>
</dbReference>
<evidence type="ECO:0000256" key="3">
    <source>
        <dbReference type="ARBA" id="ARBA00022801"/>
    </source>
</evidence>
<accession>A0ABY3A115</accession>
<dbReference type="SUPFAM" id="SSF52266">
    <property type="entry name" value="SGNH hydrolase"/>
    <property type="match status" value="1"/>
</dbReference>
<dbReference type="CDD" id="cd01847">
    <property type="entry name" value="Triacylglycerol_lipase_like"/>
    <property type="match status" value="1"/>
</dbReference>
<dbReference type="PROSITE" id="PS51208">
    <property type="entry name" value="AUTOTRANSPORTER"/>
    <property type="match status" value="1"/>
</dbReference>
<keyword evidence="3" id="KW-0378">Hydrolase</keyword>
<evidence type="ECO:0000313" key="7">
    <source>
        <dbReference type="Proteomes" id="UP000319715"/>
    </source>
</evidence>
<proteinExistence type="inferred from homology"/>
<dbReference type="PANTHER" id="PTHR45648">
    <property type="entry name" value="GDSL LIPASE/ACYLHYDROLASE FAMILY PROTEIN (AFU_ORTHOLOGUE AFUA_4G14700)"/>
    <property type="match status" value="1"/>
</dbReference>
<feature type="chain" id="PRO_5046367630" evidence="4">
    <location>
        <begin position="28"/>
        <end position="659"/>
    </location>
</feature>